<comment type="caution">
    <text evidence="1">The sequence shown here is derived from an EMBL/GenBank/DDBJ whole genome shotgun (WGS) entry which is preliminary data.</text>
</comment>
<proteinExistence type="predicted"/>
<accession>A0ACB6SDJ3</accession>
<keyword evidence="2" id="KW-1185">Reference proteome</keyword>
<gene>
    <name evidence="1" type="ORF">BU25DRAFT_417800</name>
</gene>
<evidence type="ECO:0000313" key="1">
    <source>
        <dbReference type="EMBL" id="KAF2632038.1"/>
    </source>
</evidence>
<reference evidence="1" key="1">
    <citation type="journal article" date="2020" name="Stud. Mycol.">
        <title>101 Dothideomycetes genomes: a test case for predicting lifestyles and emergence of pathogens.</title>
        <authorList>
            <person name="Haridas S."/>
            <person name="Albert R."/>
            <person name="Binder M."/>
            <person name="Bloem J."/>
            <person name="Labutti K."/>
            <person name="Salamov A."/>
            <person name="Andreopoulos B."/>
            <person name="Baker S."/>
            <person name="Barry K."/>
            <person name="Bills G."/>
            <person name="Bluhm B."/>
            <person name="Cannon C."/>
            <person name="Castanera R."/>
            <person name="Culley D."/>
            <person name="Daum C."/>
            <person name="Ezra D."/>
            <person name="Gonzalez J."/>
            <person name="Henrissat B."/>
            <person name="Kuo A."/>
            <person name="Liang C."/>
            <person name="Lipzen A."/>
            <person name="Lutzoni F."/>
            <person name="Magnuson J."/>
            <person name="Mondo S."/>
            <person name="Nolan M."/>
            <person name="Ohm R."/>
            <person name="Pangilinan J."/>
            <person name="Park H.-J."/>
            <person name="Ramirez L."/>
            <person name="Alfaro M."/>
            <person name="Sun H."/>
            <person name="Tritt A."/>
            <person name="Yoshinaga Y."/>
            <person name="Zwiers L.-H."/>
            <person name="Turgeon B."/>
            <person name="Goodwin S."/>
            <person name="Spatafora J."/>
            <person name="Crous P."/>
            <person name="Grigoriev I."/>
        </authorList>
    </citation>
    <scope>NUCLEOTIDE SEQUENCE</scope>
    <source>
        <strain evidence="1">CBS 525.71</strain>
    </source>
</reference>
<sequence length="156" mass="17689">MAQSPQGGQDEHGSAIDEGRVMETFDPQEEDSTPDPSILAKTDLRQLDVATALGRAQALVYKYMSQQLEDEQTNGTQEAAKEEYDQDQENSKSSCKDLKKISEDRCKTVGCVYNEVQENDSQHQKYIADLQSQLLQLTEQIKDRGHHVQPRQDKFL</sequence>
<evidence type="ECO:0000313" key="2">
    <source>
        <dbReference type="Proteomes" id="UP000799754"/>
    </source>
</evidence>
<organism evidence="1 2">
    <name type="scientific">Macroventuria anomochaeta</name>
    <dbReference type="NCBI Taxonomy" id="301207"/>
    <lineage>
        <taxon>Eukaryota</taxon>
        <taxon>Fungi</taxon>
        <taxon>Dikarya</taxon>
        <taxon>Ascomycota</taxon>
        <taxon>Pezizomycotina</taxon>
        <taxon>Dothideomycetes</taxon>
        <taxon>Pleosporomycetidae</taxon>
        <taxon>Pleosporales</taxon>
        <taxon>Pleosporineae</taxon>
        <taxon>Didymellaceae</taxon>
        <taxon>Macroventuria</taxon>
    </lineage>
</organism>
<name>A0ACB6SDJ3_9PLEO</name>
<dbReference type="Proteomes" id="UP000799754">
    <property type="component" value="Unassembled WGS sequence"/>
</dbReference>
<dbReference type="EMBL" id="MU006703">
    <property type="protein sequence ID" value="KAF2632038.1"/>
    <property type="molecule type" value="Genomic_DNA"/>
</dbReference>
<protein>
    <submittedName>
        <fullName evidence="1">Uncharacterized protein</fullName>
    </submittedName>
</protein>